<accession>A0AAV2QW37</accession>
<feature type="non-terminal residue" evidence="1">
    <location>
        <position position="129"/>
    </location>
</feature>
<evidence type="ECO:0000313" key="1">
    <source>
        <dbReference type="EMBL" id="CAL4103257.1"/>
    </source>
</evidence>
<reference evidence="1 2" key="1">
    <citation type="submission" date="2024-05" db="EMBL/GenBank/DDBJ databases">
        <authorList>
            <person name="Wallberg A."/>
        </authorList>
    </citation>
    <scope>NUCLEOTIDE SEQUENCE [LARGE SCALE GENOMIC DNA]</scope>
</reference>
<evidence type="ECO:0000313" key="2">
    <source>
        <dbReference type="Proteomes" id="UP001497623"/>
    </source>
</evidence>
<dbReference type="EMBL" id="CAXKWB010012078">
    <property type="protein sequence ID" value="CAL4103257.1"/>
    <property type="molecule type" value="Genomic_DNA"/>
</dbReference>
<sequence>MRTKLGKAYCAMHRCCLFPPKWQKAQCVLCIIDMTGHKISASDVYNHLEGPTKKSFWQPLPYILAQREINCDNYHSQGHQFVCLPAVPGIYIEIPCKLILDISFTYKDTLTFIVLGYQSWFKLTNFESI</sequence>
<name>A0AAV2QW37_MEGNR</name>
<protein>
    <submittedName>
        <fullName evidence="1">Uncharacterized protein</fullName>
    </submittedName>
</protein>
<dbReference type="AlphaFoldDB" id="A0AAV2QW37"/>
<organism evidence="1 2">
    <name type="scientific">Meganyctiphanes norvegica</name>
    <name type="common">Northern krill</name>
    <name type="synonym">Thysanopoda norvegica</name>
    <dbReference type="NCBI Taxonomy" id="48144"/>
    <lineage>
        <taxon>Eukaryota</taxon>
        <taxon>Metazoa</taxon>
        <taxon>Ecdysozoa</taxon>
        <taxon>Arthropoda</taxon>
        <taxon>Crustacea</taxon>
        <taxon>Multicrustacea</taxon>
        <taxon>Malacostraca</taxon>
        <taxon>Eumalacostraca</taxon>
        <taxon>Eucarida</taxon>
        <taxon>Euphausiacea</taxon>
        <taxon>Euphausiidae</taxon>
        <taxon>Meganyctiphanes</taxon>
    </lineage>
</organism>
<dbReference type="Proteomes" id="UP001497623">
    <property type="component" value="Unassembled WGS sequence"/>
</dbReference>
<comment type="caution">
    <text evidence="1">The sequence shown here is derived from an EMBL/GenBank/DDBJ whole genome shotgun (WGS) entry which is preliminary data.</text>
</comment>
<keyword evidence="2" id="KW-1185">Reference proteome</keyword>
<gene>
    <name evidence="1" type="ORF">MNOR_LOCUS17517</name>
</gene>
<proteinExistence type="predicted"/>